<feature type="transmembrane region" description="Helical" evidence="2">
    <location>
        <begin position="34"/>
        <end position="55"/>
    </location>
</feature>
<sequence length="129" mass="13039">MAFDPSKLMQSGLAPEEAPAKPPSGTGAQSLQRLQVGAFGLGAMVLLIGLANIILVNAEQNRARSVPEAAPTVAVEPSATPASDPLADAGMVPDLPAEPARPNLEPSLAPGPQSLPPAETDVDPPPARP</sequence>
<evidence type="ECO:0000313" key="4">
    <source>
        <dbReference type="Proteomes" id="UP000034392"/>
    </source>
</evidence>
<keyword evidence="2" id="KW-0472">Membrane</keyword>
<feature type="region of interest" description="Disordered" evidence="1">
    <location>
        <begin position="1"/>
        <end position="28"/>
    </location>
</feature>
<reference evidence="3" key="1">
    <citation type="submission" date="2015-05" db="EMBL/GenBank/DDBJ databases">
        <title>The complete genome of Altererythrobacter atlanticus strain 26DY36.</title>
        <authorList>
            <person name="Wu Y.-H."/>
            <person name="Cheng H."/>
            <person name="Wu X.-W."/>
        </authorList>
    </citation>
    <scope>NUCLEOTIDE SEQUENCE [LARGE SCALE GENOMIC DNA]</scope>
    <source>
        <strain evidence="3">26DY36</strain>
    </source>
</reference>
<dbReference type="RefSeq" id="WP_053833434.1">
    <property type="nucleotide sequence ID" value="NZ_CP011452.2"/>
</dbReference>
<organism evidence="3 4">
    <name type="scientific">Croceibacterium atlanticum</name>
    <dbReference type="NCBI Taxonomy" id="1267766"/>
    <lineage>
        <taxon>Bacteria</taxon>
        <taxon>Pseudomonadati</taxon>
        <taxon>Pseudomonadota</taxon>
        <taxon>Alphaproteobacteria</taxon>
        <taxon>Sphingomonadales</taxon>
        <taxon>Erythrobacteraceae</taxon>
        <taxon>Croceibacterium</taxon>
    </lineage>
</organism>
<dbReference type="STRING" id="1267766.WYH_01355"/>
<proteinExistence type="predicted"/>
<accession>A0A0F7KTE0</accession>
<feature type="region of interest" description="Disordered" evidence="1">
    <location>
        <begin position="62"/>
        <end position="129"/>
    </location>
</feature>
<evidence type="ECO:0000256" key="2">
    <source>
        <dbReference type="SAM" id="Phobius"/>
    </source>
</evidence>
<dbReference type="Proteomes" id="UP000034392">
    <property type="component" value="Chromosome"/>
</dbReference>
<dbReference type="AlphaFoldDB" id="A0A0F7KTE0"/>
<dbReference type="KEGG" id="aay:WYH_01355"/>
<evidence type="ECO:0000313" key="3">
    <source>
        <dbReference type="EMBL" id="AKH42396.1"/>
    </source>
</evidence>
<protein>
    <submittedName>
        <fullName evidence="3">Uncharacterized protein</fullName>
    </submittedName>
</protein>
<keyword evidence="2" id="KW-1133">Transmembrane helix</keyword>
<gene>
    <name evidence="3" type="ORF">WYH_01355</name>
</gene>
<dbReference type="PATRIC" id="fig|1267766.3.peg.1363"/>
<keyword evidence="4" id="KW-1185">Reference proteome</keyword>
<evidence type="ECO:0000256" key="1">
    <source>
        <dbReference type="SAM" id="MobiDB-lite"/>
    </source>
</evidence>
<dbReference type="EMBL" id="CP011452">
    <property type="protein sequence ID" value="AKH42396.1"/>
    <property type="molecule type" value="Genomic_DNA"/>
</dbReference>
<keyword evidence="2" id="KW-0812">Transmembrane</keyword>
<name>A0A0F7KTE0_9SPHN</name>